<evidence type="ECO:0000256" key="1">
    <source>
        <dbReference type="ARBA" id="ARBA00004496"/>
    </source>
</evidence>
<dbReference type="RefSeq" id="WP_133533006.1">
    <property type="nucleotide sequence ID" value="NZ_SNXR01000013.1"/>
</dbReference>
<dbReference type="GO" id="GO:0002949">
    <property type="term" value="P:tRNA threonylcarbamoyladenosine modification"/>
    <property type="evidence" value="ECO:0007669"/>
    <property type="project" value="InterPro"/>
</dbReference>
<protein>
    <recommendedName>
        <fullName evidence="3">tRNA threonylcarbamoyladenosine biosynthesis protein TsaE</fullName>
    </recommendedName>
    <alternativeName>
        <fullName evidence="10">t(6)A37 threonylcarbamoyladenosine biosynthesis protein TsaE</fullName>
    </alternativeName>
</protein>
<reference evidence="11 12" key="1">
    <citation type="submission" date="2019-03" db="EMBL/GenBank/DDBJ databases">
        <title>Genomic Encyclopedia of Archaeal and Bacterial Type Strains, Phase II (KMG-II): from individual species to whole genera.</title>
        <authorList>
            <person name="Goeker M."/>
        </authorList>
    </citation>
    <scope>NUCLEOTIDE SEQUENCE [LARGE SCALE GENOMIC DNA]</scope>
    <source>
        <strain evidence="11 12">DSM 25687</strain>
    </source>
</reference>
<comment type="similarity">
    <text evidence="2">Belongs to the TsaE family.</text>
</comment>
<dbReference type="SUPFAM" id="SSF52540">
    <property type="entry name" value="P-loop containing nucleoside triphosphate hydrolases"/>
    <property type="match status" value="1"/>
</dbReference>
<sequence length="135" mass="15444">MEIIFSIEEIGEVAKKIIAENPKKVILFHGNMGAGKTTLIKALAKELGVKDATSSPTFSLVNEYKTFDNQLIYHFDVYRLKSESEALDFGIDDYLYSGNWCFIEWPEKIQNLLPDTFSELFISQTIENKRKVTLV</sequence>
<keyword evidence="9" id="KW-0460">Magnesium</keyword>
<proteinExistence type="inferred from homology"/>
<gene>
    <name evidence="11" type="ORF">BC748_1729</name>
</gene>
<dbReference type="InterPro" id="IPR003442">
    <property type="entry name" value="T6A_TsaE"/>
</dbReference>
<keyword evidence="5" id="KW-0819">tRNA processing</keyword>
<evidence type="ECO:0000256" key="7">
    <source>
        <dbReference type="ARBA" id="ARBA00022741"/>
    </source>
</evidence>
<keyword evidence="12" id="KW-1185">Reference proteome</keyword>
<evidence type="ECO:0000313" key="11">
    <source>
        <dbReference type="EMBL" id="TDP59477.1"/>
    </source>
</evidence>
<evidence type="ECO:0000256" key="9">
    <source>
        <dbReference type="ARBA" id="ARBA00022842"/>
    </source>
</evidence>
<evidence type="ECO:0000256" key="4">
    <source>
        <dbReference type="ARBA" id="ARBA00022490"/>
    </source>
</evidence>
<dbReference type="OrthoDB" id="9815896at2"/>
<accession>A0A4R6QBG4</accession>
<dbReference type="AlphaFoldDB" id="A0A4R6QBG4"/>
<evidence type="ECO:0000256" key="8">
    <source>
        <dbReference type="ARBA" id="ARBA00022840"/>
    </source>
</evidence>
<comment type="subcellular location">
    <subcellularLocation>
        <location evidence="1">Cytoplasm</location>
    </subcellularLocation>
</comment>
<dbReference type="PANTHER" id="PTHR33540:SF2">
    <property type="entry name" value="TRNA THREONYLCARBAMOYLADENOSINE BIOSYNTHESIS PROTEIN TSAE"/>
    <property type="match status" value="1"/>
</dbReference>
<dbReference type="Pfam" id="PF02367">
    <property type="entry name" value="TsaE"/>
    <property type="match status" value="1"/>
</dbReference>
<comment type="caution">
    <text evidence="11">The sequence shown here is derived from an EMBL/GenBank/DDBJ whole genome shotgun (WGS) entry which is preliminary data.</text>
</comment>
<evidence type="ECO:0000256" key="5">
    <source>
        <dbReference type="ARBA" id="ARBA00022694"/>
    </source>
</evidence>
<organism evidence="11 12">
    <name type="scientific">Flavobacterium dankookense</name>
    <dbReference type="NCBI Taxonomy" id="706186"/>
    <lineage>
        <taxon>Bacteria</taxon>
        <taxon>Pseudomonadati</taxon>
        <taxon>Bacteroidota</taxon>
        <taxon>Flavobacteriia</taxon>
        <taxon>Flavobacteriales</taxon>
        <taxon>Flavobacteriaceae</taxon>
        <taxon>Flavobacterium</taxon>
    </lineage>
</organism>
<evidence type="ECO:0000256" key="10">
    <source>
        <dbReference type="ARBA" id="ARBA00032441"/>
    </source>
</evidence>
<dbReference type="GO" id="GO:0046872">
    <property type="term" value="F:metal ion binding"/>
    <property type="evidence" value="ECO:0007669"/>
    <property type="project" value="UniProtKB-KW"/>
</dbReference>
<evidence type="ECO:0000256" key="2">
    <source>
        <dbReference type="ARBA" id="ARBA00007599"/>
    </source>
</evidence>
<dbReference type="NCBIfam" id="TIGR00150">
    <property type="entry name" value="T6A_YjeE"/>
    <property type="match status" value="1"/>
</dbReference>
<dbReference type="Proteomes" id="UP000295260">
    <property type="component" value="Unassembled WGS sequence"/>
</dbReference>
<keyword evidence="8" id="KW-0067">ATP-binding</keyword>
<name>A0A4R6QBG4_9FLAO</name>
<dbReference type="EMBL" id="SNXR01000013">
    <property type="protein sequence ID" value="TDP59477.1"/>
    <property type="molecule type" value="Genomic_DNA"/>
</dbReference>
<keyword evidence="7" id="KW-0547">Nucleotide-binding</keyword>
<evidence type="ECO:0000256" key="6">
    <source>
        <dbReference type="ARBA" id="ARBA00022723"/>
    </source>
</evidence>
<dbReference type="GO" id="GO:0005737">
    <property type="term" value="C:cytoplasm"/>
    <property type="evidence" value="ECO:0007669"/>
    <property type="project" value="UniProtKB-SubCell"/>
</dbReference>
<keyword evidence="4" id="KW-0963">Cytoplasm</keyword>
<keyword evidence="6" id="KW-0479">Metal-binding</keyword>
<dbReference type="Gene3D" id="3.40.50.300">
    <property type="entry name" value="P-loop containing nucleotide triphosphate hydrolases"/>
    <property type="match status" value="1"/>
</dbReference>
<dbReference type="PANTHER" id="PTHR33540">
    <property type="entry name" value="TRNA THREONYLCARBAMOYLADENOSINE BIOSYNTHESIS PROTEIN TSAE"/>
    <property type="match status" value="1"/>
</dbReference>
<dbReference type="InterPro" id="IPR027417">
    <property type="entry name" value="P-loop_NTPase"/>
</dbReference>
<dbReference type="GO" id="GO:0005524">
    <property type="term" value="F:ATP binding"/>
    <property type="evidence" value="ECO:0007669"/>
    <property type="project" value="UniProtKB-KW"/>
</dbReference>
<evidence type="ECO:0000256" key="3">
    <source>
        <dbReference type="ARBA" id="ARBA00019010"/>
    </source>
</evidence>
<evidence type="ECO:0000313" key="12">
    <source>
        <dbReference type="Proteomes" id="UP000295260"/>
    </source>
</evidence>